<gene>
    <name evidence="1" type="ORF">C8A03DRAFT_45123</name>
</gene>
<dbReference type="PANTHER" id="PTHR43975">
    <property type="entry name" value="ZGC:101858"/>
    <property type="match status" value="1"/>
</dbReference>
<reference evidence="1" key="2">
    <citation type="submission" date="2023-05" db="EMBL/GenBank/DDBJ databases">
        <authorList>
            <consortium name="Lawrence Berkeley National Laboratory"/>
            <person name="Steindorff A."/>
            <person name="Hensen N."/>
            <person name="Bonometti L."/>
            <person name="Westerberg I."/>
            <person name="Brannstrom I.O."/>
            <person name="Guillou S."/>
            <person name="Cros-Aarteil S."/>
            <person name="Calhoun S."/>
            <person name="Haridas S."/>
            <person name="Kuo A."/>
            <person name="Mondo S."/>
            <person name="Pangilinan J."/>
            <person name="Riley R."/>
            <person name="Labutti K."/>
            <person name="Andreopoulos B."/>
            <person name="Lipzen A."/>
            <person name="Chen C."/>
            <person name="Yanf M."/>
            <person name="Daum C."/>
            <person name="Ng V."/>
            <person name="Clum A."/>
            <person name="Ohm R."/>
            <person name="Martin F."/>
            <person name="Silar P."/>
            <person name="Natvig D."/>
            <person name="Lalanne C."/>
            <person name="Gautier V."/>
            <person name="Ament-Velasquez S.L."/>
            <person name="Kruys A."/>
            <person name="Hutchinson M.I."/>
            <person name="Powell A.J."/>
            <person name="Barry K."/>
            <person name="Miller A.N."/>
            <person name="Grigoriev I.V."/>
            <person name="Debuchy R."/>
            <person name="Gladieux P."/>
            <person name="Thoren M.H."/>
            <person name="Johannesson H."/>
        </authorList>
    </citation>
    <scope>NUCLEOTIDE SEQUENCE</scope>
    <source>
        <strain evidence="1">CBS 532.94</strain>
    </source>
</reference>
<evidence type="ECO:0000313" key="2">
    <source>
        <dbReference type="Proteomes" id="UP001303760"/>
    </source>
</evidence>
<dbReference type="EMBL" id="MU860163">
    <property type="protein sequence ID" value="KAK4236963.1"/>
    <property type="molecule type" value="Genomic_DNA"/>
</dbReference>
<dbReference type="InterPro" id="IPR036291">
    <property type="entry name" value="NAD(P)-bd_dom_sf"/>
</dbReference>
<reference evidence="1" key="1">
    <citation type="journal article" date="2023" name="Mol. Phylogenet. Evol.">
        <title>Genome-scale phylogeny and comparative genomics of the fungal order Sordariales.</title>
        <authorList>
            <person name="Hensen N."/>
            <person name="Bonometti L."/>
            <person name="Westerberg I."/>
            <person name="Brannstrom I.O."/>
            <person name="Guillou S."/>
            <person name="Cros-Aarteil S."/>
            <person name="Calhoun S."/>
            <person name="Haridas S."/>
            <person name="Kuo A."/>
            <person name="Mondo S."/>
            <person name="Pangilinan J."/>
            <person name="Riley R."/>
            <person name="LaButti K."/>
            <person name="Andreopoulos B."/>
            <person name="Lipzen A."/>
            <person name="Chen C."/>
            <person name="Yan M."/>
            <person name="Daum C."/>
            <person name="Ng V."/>
            <person name="Clum A."/>
            <person name="Steindorff A."/>
            <person name="Ohm R.A."/>
            <person name="Martin F."/>
            <person name="Silar P."/>
            <person name="Natvig D.O."/>
            <person name="Lalanne C."/>
            <person name="Gautier V."/>
            <person name="Ament-Velasquez S.L."/>
            <person name="Kruys A."/>
            <person name="Hutchinson M.I."/>
            <person name="Powell A.J."/>
            <person name="Barry K."/>
            <person name="Miller A.N."/>
            <person name="Grigoriev I.V."/>
            <person name="Debuchy R."/>
            <person name="Gladieux P."/>
            <person name="Hiltunen Thoren M."/>
            <person name="Johannesson H."/>
        </authorList>
    </citation>
    <scope>NUCLEOTIDE SEQUENCE</scope>
    <source>
        <strain evidence="1">CBS 532.94</strain>
    </source>
</reference>
<name>A0AAN7C9P8_9PEZI</name>
<comment type="caution">
    <text evidence="1">The sequence shown here is derived from an EMBL/GenBank/DDBJ whole genome shotgun (WGS) entry which is preliminary data.</text>
</comment>
<dbReference type="AlphaFoldDB" id="A0AAN7C9P8"/>
<proteinExistence type="predicted"/>
<organism evidence="1 2">
    <name type="scientific">Achaetomium macrosporum</name>
    <dbReference type="NCBI Taxonomy" id="79813"/>
    <lineage>
        <taxon>Eukaryota</taxon>
        <taxon>Fungi</taxon>
        <taxon>Dikarya</taxon>
        <taxon>Ascomycota</taxon>
        <taxon>Pezizomycotina</taxon>
        <taxon>Sordariomycetes</taxon>
        <taxon>Sordariomycetidae</taxon>
        <taxon>Sordariales</taxon>
        <taxon>Chaetomiaceae</taxon>
        <taxon>Achaetomium</taxon>
    </lineage>
</organism>
<evidence type="ECO:0008006" key="3">
    <source>
        <dbReference type="Google" id="ProtNLM"/>
    </source>
</evidence>
<accession>A0AAN7C9P8</accession>
<evidence type="ECO:0000313" key="1">
    <source>
        <dbReference type="EMBL" id="KAK4236963.1"/>
    </source>
</evidence>
<sequence length="248" mass="26944">MTRTPLISPANADLSGKSMLITGASKGLGNATAIHFSMAGCSKIALAARSPLSGVEKEVRAAAVAAGRAEPQILSLSVDVNSEESLREAAGTVSQAFGGSLDMLITNAGYSDEWEPIAQSDPSRWYFMPQVLESSLKTFMTLSSIGAHHIFPGASAYQTTKFAICRLVAIAIHPGGVKTDLAMKMPEQLRKNLIDTPELAADAMVWLAKERREWLAGRYFSCNWDVKELEGRKDEIVENDLLKFRLRI</sequence>
<protein>
    <recommendedName>
        <fullName evidence="3">NAD(P)-binding protein</fullName>
    </recommendedName>
</protein>
<dbReference type="CDD" id="cd05233">
    <property type="entry name" value="SDR_c"/>
    <property type="match status" value="1"/>
</dbReference>
<dbReference type="PANTHER" id="PTHR43975:SF2">
    <property type="entry name" value="EG:BACR7A4.14 PROTEIN-RELATED"/>
    <property type="match status" value="1"/>
</dbReference>
<dbReference type="Proteomes" id="UP001303760">
    <property type="component" value="Unassembled WGS sequence"/>
</dbReference>
<dbReference type="SUPFAM" id="SSF51735">
    <property type="entry name" value="NAD(P)-binding Rossmann-fold domains"/>
    <property type="match status" value="1"/>
</dbReference>
<dbReference type="Pfam" id="PF00106">
    <property type="entry name" value="adh_short"/>
    <property type="match status" value="1"/>
</dbReference>
<dbReference type="InterPro" id="IPR002347">
    <property type="entry name" value="SDR_fam"/>
</dbReference>
<dbReference type="Gene3D" id="3.40.50.720">
    <property type="entry name" value="NAD(P)-binding Rossmann-like Domain"/>
    <property type="match status" value="2"/>
</dbReference>
<dbReference type="PRINTS" id="PR00081">
    <property type="entry name" value="GDHRDH"/>
</dbReference>
<keyword evidence="2" id="KW-1185">Reference proteome</keyword>